<dbReference type="CDD" id="cd19941">
    <property type="entry name" value="TIL"/>
    <property type="match status" value="1"/>
</dbReference>
<evidence type="ECO:0000313" key="1">
    <source>
        <dbReference type="EMBL" id="GAQ84709.1"/>
    </source>
</evidence>
<dbReference type="AlphaFoldDB" id="A0A1Y1I5M6"/>
<protein>
    <recommendedName>
        <fullName evidence="3">F-box domain-containing protein</fullName>
    </recommendedName>
</protein>
<dbReference type="EMBL" id="DF237151">
    <property type="protein sequence ID" value="GAQ84709.1"/>
    <property type="molecule type" value="Genomic_DNA"/>
</dbReference>
<proteinExistence type="predicted"/>
<evidence type="ECO:0008006" key="3">
    <source>
        <dbReference type="Google" id="ProtNLM"/>
    </source>
</evidence>
<dbReference type="PANTHER" id="PTHR31348">
    <property type="entry name" value="EID1-LIKE F-BOX PROTEIN 2-RELATED"/>
    <property type="match status" value="1"/>
</dbReference>
<name>A0A1Y1I5M6_KLENI</name>
<sequence length="442" mass="48896">MALKKATAPASILDLDPDCLERIFNLIGGRPRDVAPLAAVCTQLRAYAENSFWRDKCLQLASSLCEDLGYNGVNTPPSGWLGLFKLLTYCPGLYPTLKHAVVMDDIEWNGHGWWEYLGHVQRRSAEFRWLTGEEAVASLQLQAAFAKDEFLVSELCYHSLSDDRDIEPTGRGIPAKCFGARGIVKDFAESEIAKAMDVGPPSQGSGKTVVPLVDSVCPYCAKPLFKLDVFCEGACVEGCVCAEGHLLLGVTGQEPAEALGFATRQGSQKGTEIGQSGAAKFMCKHLPKPDKVGTLQEGAEFLQDLDLTRLVQVAGRLTSILTPLEERGYYDRAKDHNSRPPWVPLELYALNQFLRKSEADWTKLFDAILTGQTDPQVEMTAVITRKERREALDAASLHGWFSYRHVRHPESVEEYLQGGDLSAEDVLHLQKTTKRPPILSTW</sequence>
<keyword evidence="2" id="KW-1185">Reference proteome</keyword>
<dbReference type="InterPro" id="IPR036047">
    <property type="entry name" value="F-box-like_dom_sf"/>
</dbReference>
<accession>A0A1Y1I5M6</accession>
<dbReference type="InterPro" id="IPR040267">
    <property type="entry name" value="EID1-like"/>
</dbReference>
<dbReference type="PANTHER" id="PTHR31348:SF4">
    <property type="entry name" value="PHYTOCHROME A-ASSOCIATED F-BOX PROTEIN"/>
    <property type="match status" value="1"/>
</dbReference>
<dbReference type="SUPFAM" id="SSF81383">
    <property type="entry name" value="F-box domain"/>
    <property type="match status" value="1"/>
</dbReference>
<dbReference type="Proteomes" id="UP000054558">
    <property type="component" value="Unassembled WGS sequence"/>
</dbReference>
<reference evidence="1 2" key="1">
    <citation type="journal article" date="2014" name="Nat. Commun.">
        <title>Klebsormidium flaccidum genome reveals primary factors for plant terrestrial adaptation.</title>
        <authorList>
            <person name="Hori K."/>
            <person name="Maruyama F."/>
            <person name="Fujisawa T."/>
            <person name="Togashi T."/>
            <person name="Yamamoto N."/>
            <person name="Seo M."/>
            <person name="Sato S."/>
            <person name="Yamada T."/>
            <person name="Mori H."/>
            <person name="Tajima N."/>
            <person name="Moriyama T."/>
            <person name="Ikeuchi M."/>
            <person name="Watanabe M."/>
            <person name="Wada H."/>
            <person name="Kobayashi K."/>
            <person name="Saito M."/>
            <person name="Masuda T."/>
            <person name="Sasaki-Sekimoto Y."/>
            <person name="Mashiguchi K."/>
            <person name="Awai K."/>
            <person name="Shimojima M."/>
            <person name="Masuda S."/>
            <person name="Iwai M."/>
            <person name="Nobusawa T."/>
            <person name="Narise T."/>
            <person name="Kondo S."/>
            <person name="Saito H."/>
            <person name="Sato R."/>
            <person name="Murakawa M."/>
            <person name="Ihara Y."/>
            <person name="Oshima-Yamada Y."/>
            <person name="Ohtaka K."/>
            <person name="Satoh M."/>
            <person name="Sonobe K."/>
            <person name="Ishii M."/>
            <person name="Ohtani R."/>
            <person name="Kanamori-Sato M."/>
            <person name="Honoki R."/>
            <person name="Miyazaki D."/>
            <person name="Mochizuki H."/>
            <person name="Umetsu J."/>
            <person name="Higashi K."/>
            <person name="Shibata D."/>
            <person name="Kamiya Y."/>
            <person name="Sato N."/>
            <person name="Nakamura Y."/>
            <person name="Tabata S."/>
            <person name="Ida S."/>
            <person name="Kurokawa K."/>
            <person name="Ohta H."/>
        </authorList>
    </citation>
    <scope>NUCLEOTIDE SEQUENCE [LARGE SCALE GENOMIC DNA]</scope>
    <source>
        <strain evidence="1 2">NIES-2285</strain>
    </source>
</reference>
<evidence type="ECO:0000313" key="2">
    <source>
        <dbReference type="Proteomes" id="UP000054558"/>
    </source>
</evidence>
<organism evidence="1 2">
    <name type="scientific">Klebsormidium nitens</name>
    <name type="common">Green alga</name>
    <name type="synonym">Ulothrix nitens</name>
    <dbReference type="NCBI Taxonomy" id="105231"/>
    <lineage>
        <taxon>Eukaryota</taxon>
        <taxon>Viridiplantae</taxon>
        <taxon>Streptophyta</taxon>
        <taxon>Klebsormidiophyceae</taxon>
        <taxon>Klebsormidiales</taxon>
        <taxon>Klebsormidiaceae</taxon>
        <taxon>Klebsormidium</taxon>
    </lineage>
</organism>
<gene>
    <name evidence="1" type="ORF">KFL_002020040</name>
</gene>